<accession>A0A1L3GJ54</accession>
<feature type="transmembrane region" description="Helical" evidence="1">
    <location>
        <begin position="107"/>
        <end position="127"/>
    </location>
</feature>
<reference evidence="2 3" key="1">
    <citation type="journal article" date="2017" name="Genome Announc.">
        <title>Complete Genome Sequences of Two Acetylene-Fermenting Pelobacter acetylenicus Strains.</title>
        <authorList>
            <person name="Sutton J.M."/>
            <person name="Baesman S.M."/>
            <person name="Fierst J.L."/>
            <person name="Poret-Peterson A.T."/>
            <person name="Oremland R.S."/>
            <person name="Dunlap D.S."/>
            <person name="Akob D.M."/>
        </authorList>
    </citation>
    <scope>NUCLEOTIDE SEQUENCE [LARGE SCALE GENOMIC DNA]</scope>
    <source>
        <strain evidence="2 3">DSM 3247</strain>
    </source>
</reference>
<dbReference type="InterPro" id="IPR026268">
    <property type="entry name" value="RseC"/>
</dbReference>
<dbReference type="Pfam" id="PF04246">
    <property type="entry name" value="RseC_MucC"/>
    <property type="match status" value="1"/>
</dbReference>
<dbReference type="InterPro" id="IPR007359">
    <property type="entry name" value="SigmaE_reg_RseC_MucC"/>
</dbReference>
<dbReference type="STRING" id="29542.A6070_07865"/>
<dbReference type="PIRSF" id="PIRSF004923">
    <property type="entry name" value="RseC"/>
    <property type="match status" value="1"/>
</dbReference>
<dbReference type="RefSeq" id="WP_072287807.1">
    <property type="nucleotide sequence ID" value="NZ_CP015455.1"/>
</dbReference>
<dbReference type="Proteomes" id="UP000182264">
    <property type="component" value="Chromosome"/>
</dbReference>
<dbReference type="KEGG" id="pace:A6070_07865"/>
<evidence type="ECO:0000313" key="2">
    <source>
        <dbReference type="EMBL" id="APG25966.1"/>
    </source>
</evidence>
<sequence length="151" mass="16322">MMQEEGTVIELKGCHVAMVLCRKSTFCASCAAMGLCQLGDDGRSMLVESHNVLGAAIGDKVRLGCRPEQFLLASFLLYVVPLLALIGGAVLGEWLGTRYALQIDRNLLAAILGITFMVGSFFTIRIGSRVIPRGTFMPEITEILPAEECGR</sequence>
<gene>
    <name evidence="2" type="ORF">A7E75_13840</name>
</gene>
<keyword evidence="1" id="KW-0472">Membrane</keyword>
<dbReference type="EMBL" id="CP015518">
    <property type="protein sequence ID" value="APG25966.1"/>
    <property type="molecule type" value="Genomic_DNA"/>
</dbReference>
<keyword evidence="3" id="KW-1185">Reference proteome</keyword>
<dbReference type="AlphaFoldDB" id="A0A1L3GJ54"/>
<name>A0A1L3GJ54_SYNAC</name>
<dbReference type="PANTHER" id="PTHR35867:SF1">
    <property type="entry name" value="PROTEIN RSEC"/>
    <property type="match status" value="1"/>
</dbReference>
<dbReference type="PANTHER" id="PTHR35867">
    <property type="entry name" value="PROTEIN RSEC"/>
    <property type="match status" value="1"/>
</dbReference>
<keyword evidence="1" id="KW-1133">Transmembrane helix</keyword>
<evidence type="ECO:0000256" key="1">
    <source>
        <dbReference type="SAM" id="Phobius"/>
    </source>
</evidence>
<organism evidence="2 3">
    <name type="scientific">Syntrophotalea acetylenica</name>
    <name type="common">Pelobacter acetylenicus</name>
    <dbReference type="NCBI Taxonomy" id="29542"/>
    <lineage>
        <taxon>Bacteria</taxon>
        <taxon>Pseudomonadati</taxon>
        <taxon>Thermodesulfobacteriota</taxon>
        <taxon>Desulfuromonadia</taxon>
        <taxon>Desulfuromonadales</taxon>
        <taxon>Syntrophotaleaceae</taxon>
        <taxon>Syntrophotalea</taxon>
    </lineage>
</organism>
<evidence type="ECO:0000313" key="3">
    <source>
        <dbReference type="Proteomes" id="UP000182264"/>
    </source>
</evidence>
<evidence type="ECO:0008006" key="4">
    <source>
        <dbReference type="Google" id="ProtNLM"/>
    </source>
</evidence>
<protein>
    <recommendedName>
        <fullName evidence="4">Positive regulator of sigma(E), RseC/MucC</fullName>
    </recommendedName>
</protein>
<dbReference type="OrthoDB" id="5402011at2"/>
<proteinExistence type="predicted"/>
<keyword evidence="1" id="KW-0812">Transmembrane</keyword>
<feature type="transmembrane region" description="Helical" evidence="1">
    <location>
        <begin position="70"/>
        <end position="95"/>
    </location>
</feature>